<dbReference type="Proteomes" id="UP001609376">
    <property type="component" value="Unassembled WGS sequence"/>
</dbReference>
<evidence type="ECO:0000313" key="2">
    <source>
        <dbReference type="Proteomes" id="UP001609376"/>
    </source>
</evidence>
<proteinExistence type="predicted"/>
<organism evidence="1 2">
    <name type="scientific">Paracoccus broussonetiae subsp. drimophilus</name>
    <dbReference type="NCBI Taxonomy" id="3373869"/>
    <lineage>
        <taxon>Bacteria</taxon>
        <taxon>Pseudomonadati</taxon>
        <taxon>Pseudomonadota</taxon>
        <taxon>Alphaproteobacteria</taxon>
        <taxon>Rhodobacterales</taxon>
        <taxon>Paracoccaceae</taxon>
        <taxon>Paracoccus</taxon>
        <taxon>Paracoccus broussonetiae</taxon>
    </lineage>
</organism>
<sequence>MLKSKKYTNFDARTWAEDVPGLKTGPRKLLDFLAGRSNPSGLSWYSQARMAEAIGCVPKTVYNHLEGLKSRGLVQVFKHGEDGRRASNIYLLIGWPGRKPLPPEGLLVRGRRIKETFASRLATLEIRQNFPIGAAKFTEGMNEKEINKSFYEKTVLHRCFKALGKLATPWNKVLLKNDLPSLMQILDEGVDLDRQLIPKLQAAALSAKTIPEIRTWRYFLVSQKQGTGEAVAKTAVGQPNQGAGVPKEEQGAILTEMLRAAVKTGRMTIDPRFT</sequence>
<evidence type="ECO:0000313" key="1">
    <source>
        <dbReference type="EMBL" id="MFH5774521.1"/>
    </source>
</evidence>
<comment type="caution">
    <text evidence="1">The sequence shown here is derived from an EMBL/GenBank/DDBJ whole genome shotgun (WGS) entry which is preliminary data.</text>
</comment>
<accession>A0ABW7LJM5</accession>
<dbReference type="RefSeq" id="WP_395133562.1">
    <property type="nucleotide sequence ID" value="NZ_JBIMPR010000006.1"/>
</dbReference>
<reference evidence="1 2" key="1">
    <citation type="submission" date="2024-10" db="EMBL/GenBank/DDBJ databases">
        <title>Paracoccus drimophilus sp. nov., a novel bacterium from corn roots in Hunan.</title>
        <authorList>
            <person name="Li X."/>
        </authorList>
    </citation>
    <scope>NUCLEOTIDE SEQUENCE [LARGE SCALE GENOMIC DNA]</scope>
    <source>
        <strain evidence="1 2">NGMCC 1.201697</strain>
    </source>
</reference>
<dbReference type="EMBL" id="JBIMPR010000006">
    <property type="protein sequence ID" value="MFH5774521.1"/>
    <property type="molecule type" value="Genomic_DNA"/>
</dbReference>
<gene>
    <name evidence="1" type="ORF">ACHFJ0_09730</name>
</gene>
<protein>
    <recommendedName>
        <fullName evidence="3">Helix-turn-helix domain-containing protein</fullName>
    </recommendedName>
</protein>
<dbReference type="InterPro" id="IPR036390">
    <property type="entry name" value="WH_DNA-bd_sf"/>
</dbReference>
<keyword evidence="2" id="KW-1185">Reference proteome</keyword>
<dbReference type="Gene3D" id="1.10.10.10">
    <property type="entry name" value="Winged helix-like DNA-binding domain superfamily/Winged helix DNA-binding domain"/>
    <property type="match status" value="1"/>
</dbReference>
<evidence type="ECO:0008006" key="3">
    <source>
        <dbReference type="Google" id="ProtNLM"/>
    </source>
</evidence>
<dbReference type="InterPro" id="IPR036388">
    <property type="entry name" value="WH-like_DNA-bd_sf"/>
</dbReference>
<dbReference type="SUPFAM" id="SSF46785">
    <property type="entry name" value="Winged helix' DNA-binding domain"/>
    <property type="match status" value="1"/>
</dbReference>
<name>A0ABW7LJM5_9RHOB</name>